<dbReference type="SUPFAM" id="SSF53098">
    <property type="entry name" value="Ribonuclease H-like"/>
    <property type="match status" value="1"/>
</dbReference>
<proteinExistence type="predicted"/>
<accession>A0A9Q8V765</accession>
<gene>
    <name evidence="3" type="ORF">JDV02_000764</name>
</gene>
<feature type="region of interest" description="Disordered" evidence="1">
    <location>
        <begin position="29"/>
        <end position="54"/>
    </location>
</feature>
<dbReference type="EMBL" id="CP086354">
    <property type="protein sequence ID" value="UNI14091.1"/>
    <property type="molecule type" value="Genomic_DNA"/>
</dbReference>
<evidence type="ECO:0000313" key="3">
    <source>
        <dbReference type="EMBL" id="UNI14091.1"/>
    </source>
</evidence>
<protein>
    <recommendedName>
        <fullName evidence="2">Gfd2/YDR514C-like C-terminal domain-containing protein</fullName>
    </recommendedName>
</protein>
<sequence>MVTYKRPDNELIGRMNRLSMALGTEVTLCPRDETDGDGDNDPAPNDTKKDEMDWEQSQFVTSEVTMSITRAVDEGMRLDERASRTTRVRADTASSSGLFCPWKTIKAYPYRFIGKRNRPRAVPFFEDILKGRLWDFYYLHDPRNPDKKPHLLVPTVQFEAFLCGINRELDTQLTIPPGQNRHKFGFNFEERGRMPRPRYLARSENQDSLQHIDWPKFAEEDAVGFNEASEADQAAFVKEFDRLLVPNPITHSERTLDRARQKAFDRRAMMEQVQKHLGLELTEDTLRLRPVFICVDIEALEDPPHPVSEVGIAILDAEKIRIIGSGTSGSNWWPSVKCIHLRTEEYRDLKNHKYVQGCPRDFNFGASLFPRQEDLALHIRRIVGRISDDGRRDLLFVAHDTKQDLKFLHRIGVDFMALPGVVGEIDTVTLHQEWRNSNDARSLRTMLSDLGIDYSNLHNAGNDAMYTMRAMLGLATEALRKSSAEARGENISDAESGHAVGFAFRTRASGELVLRYERGASLVARGQPLNYATTSCWPSRRLVQQATLL</sequence>
<keyword evidence="4" id="KW-1185">Reference proteome</keyword>
<dbReference type="GO" id="GO:0003676">
    <property type="term" value="F:nucleic acid binding"/>
    <property type="evidence" value="ECO:0007669"/>
    <property type="project" value="InterPro"/>
</dbReference>
<dbReference type="Pfam" id="PF21762">
    <property type="entry name" value="DEDDh_C"/>
    <property type="match status" value="1"/>
</dbReference>
<feature type="domain" description="Gfd2/YDR514C-like C-terminal" evidence="2">
    <location>
        <begin position="291"/>
        <end position="473"/>
    </location>
</feature>
<dbReference type="OrthoDB" id="5953249at2759"/>
<dbReference type="Proteomes" id="UP000829364">
    <property type="component" value="Chromosome 1"/>
</dbReference>
<reference evidence="3" key="1">
    <citation type="submission" date="2021-11" db="EMBL/GenBank/DDBJ databases">
        <title>Purpureocillium_takamizusanense_genome.</title>
        <authorList>
            <person name="Nguyen N.-H."/>
        </authorList>
    </citation>
    <scope>NUCLEOTIDE SEQUENCE</scope>
    <source>
        <strain evidence="3">PT3</strain>
    </source>
</reference>
<dbReference type="AlphaFoldDB" id="A0A9Q8V765"/>
<dbReference type="Gene3D" id="3.30.420.10">
    <property type="entry name" value="Ribonuclease H-like superfamily/Ribonuclease H"/>
    <property type="match status" value="1"/>
</dbReference>
<evidence type="ECO:0000259" key="2">
    <source>
        <dbReference type="Pfam" id="PF21762"/>
    </source>
</evidence>
<dbReference type="InterPro" id="IPR040151">
    <property type="entry name" value="Gfd2/YDR514C-like"/>
</dbReference>
<name>A0A9Q8V765_9HYPO</name>
<dbReference type="GO" id="GO:0005634">
    <property type="term" value="C:nucleus"/>
    <property type="evidence" value="ECO:0007669"/>
    <property type="project" value="TreeGrafter"/>
</dbReference>
<dbReference type="GeneID" id="72062729"/>
<dbReference type="PANTHER" id="PTHR28083">
    <property type="entry name" value="GOOD FOR FULL DBP5 ACTIVITY PROTEIN 2"/>
    <property type="match status" value="1"/>
</dbReference>
<dbReference type="PANTHER" id="PTHR28083:SF1">
    <property type="entry name" value="GOOD FOR FULL DBP5 ACTIVITY PROTEIN 2"/>
    <property type="match status" value="1"/>
</dbReference>
<evidence type="ECO:0000256" key="1">
    <source>
        <dbReference type="SAM" id="MobiDB-lite"/>
    </source>
</evidence>
<dbReference type="KEGG" id="ptkz:JDV02_000764"/>
<dbReference type="InterPro" id="IPR048519">
    <property type="entry name" value="Gfd2/YDR514C-like_C"/>
</dbReference>
<dbReference type="InterPro" id="IPR012337">
    <property type="entry name" value="RNaseH-like_sf"/>
</dbReference>
<evidence type="ECO:0000313" key="4">
    <source>
        <dbReference type="Proteomes" id="UP000829364"/>
    </source>
</evidence>
<organism evidence="3 4">
    <name type="scientific">Purpureocillium takamizusanense</name>
    <dbReference type="NCBI Taxonomy" id="2060973"/>
    <lineage>
        <taxon>Eukaryota</taxon>
        <taxon>Fungi</taxon>
        <taxon>Dikarya</taxon>
        <taxon>Ascomycota</taxon>
        <taxon>Pezizomycotina</taxon>
        <taxon>Sordariomycetes</taxon>
        <taxon>Hypocreomycetidae</taxon>
        <taxon>Hypocreales</taxon>
        <taxon>Ophiocordycipitaceae</taxon>
        <taxon>Purpureocillium</taxon>
    </lineage>
</organism>
<dbReference type="RefSeq" id="XP_047837572.1">
    <property type="nucleotide sequence ID" value="XM_047981612.1"/>
</dbReference>
<dbReference type="InterPro" id="IPR036397">
    <property type="entry name" value="RNaseH_sf"/>
</dbReference>